<dbReference type="RefSeq" id="XP_001441298.1">
    <property type="nucleotide sequence ID" value="XM_001441261.1"/>
</dbReference>
<proteinExistence type="inferred from homology"/>
<evidence type="ECO:0000259" key="6">
    <source>
        <dbReference type="Pfam" id="PF02747"/>
    </source>
</evidence>
<dbReference type="KEGG" id="ptm:GSPATT00010174001"/>
<evidence type="ECO:0000259" key="5">
    <source>
        <dbReference type="Pfam" id="PF00705"/>
    </source>
</evidence>
<dbReference type="InterPro" id="IPR022649">
    <property type="entry name" value="Pr_cel_nuc_antig_C"/>
</dbReference>
<gene>
    <name evidence="7" type="ORF">GSPATT00010174001</name>
</gene>
<sequence>MFEAKFQVGALFKKIVEAIKELVKNVNLETNGIGISQWIDNDQITQIMDAMHVALAAFKLNGKSLTLGFGFENLQQILRTKIKQLWELKMKNQQHHPLHLNRLDRIGEFQLNLMSLDQEWLRVHETDYSSIIRMSSNLFTKIHRELGNINQAVGIETSKGFMSGFCQTYNSDKLEEYEVFEQRGKIIMIMMDNSNLFNKAPTLSNQLILLMSQDQQLIIEYTIGVMGSLKLYLAPKINDEESQ</sequence>
<dbReference type="FunCoup" id="A0CSY4">
    <property type="interactions" value="1351"/>
</dbReference>
<comment type="function">
    <text evidence="3">This protein is an auxiliary protein of DNA polymerase delta and is involved in the control of eukaryotic DNA replication by increasing the polymerase's processivity during elongation of the leading strand.</text>
</comment>
<dbReference type="GO" id="GO:0006272">
    <property type="term" value="P:leading strand elongation"/>
    <property type="evidence" value="ECO:0000318"/>
    <property type="project" value="GO_Central"/>
</dbReference>
<evidence type="ECO:0000313" key="7">
    <source>
        <dbReference type="EMBL" id="CAK73901.1"/>
    </source>
</evidence>
<dbReference type="InParanoid" id="A0CSY4"/>
<dbReference type="Gene3D" id="3.70.10.10">
    <property type="match status" value="1"/>
</dbReference>
<dbReference type="eggNOG" id="KOG1636">
    <property type="taxonomic scope" value="Eukaryota"/>
</dbReference>
<dbReference type="SUPFAM" id="SSF55979">
    <property type="entry name" value="DNA clamp"/>
    <property type="match status" value="2"/>
</dbReference>
<dbReference type="HOGENOM" id="CLU_1144437_0_0_1"/>
<organism evidence="7 8">
    <name type="scientific">Paramecium tetraurelia</name>
    <dbReference type="NCBI Taxonomy" id="5888"/>
    <lineage>
        <taxon>Eukaryota</taxon>
        <taxon>Sar</taxon>
        <taxon>Alveolata</taxon>
        <taxon>Ciliophora</taxon>
        <taxon>Intramacronucleata</taxon>
        <taxon>Oligohymenophorea</taxon>
        <taxon>Peniculida</taxon>
        <taxon>Parameciidae</taxon>
        <taxon>Paramecium</taxon>
    </lineage>
</organism>
<reference evidence="7 8" key="1">
    <citation type="journal article" date="2006" name="Nature">
        <title>Global trends of whole-genome duplications revealed by the ciliate Paramecium tetraurelia.</title>
        <authorList>
            <consortium name="Genoscope"/>
            <person name="Aury J.-M."/>
            <person name="Jaillon O."/>
            <person name="Duret L."/>
            <person name="Noel B."/>
            <person name="Jubin C."/>
            <person name="Porcel B.M."/>
            <person name="Segurens B."/>
            <person name="Daubin V."/>
            <person name="Anthouard V."/>
            <person name="Aiach N."/>
            <person name="Arnaiz O."/>
            <person name="Billaut A."/>
            <person name="Beisson J."/>
            <person name="Blanc I."/>
            <person name="Bouhouche K."/>
            <person name="Camara F."/>
            <person name="Duharcourt S."/>
            <person name="Guigo R."/>
            <person name="Gogendeau D."/>
            <person name="Katinka M."/>
            <person name="Keller A.-M."/>
            <person name="Kissmehl R."/>
            <person name="Klotz C."/>
            <person name="Koll F."/>
            <person name="Le Moue A."/>
            <person name="Lepere C."/>
            <person name="Malinsky S."/>
            <person name="Nowacki M."/>
            <person name="Nowak J.K."/>
            <person name="Plattner H."/>
            <person name="Poulain J."/>
            <person name="Ruiz F."/>
            <person name="Serrano V."/>
            <person name="Zagulski M."/>
            <person name="Dessen P."/>
            <person name="Betermier M."/>
            <person name="Weissenbach J."/>
            <person name="Scarpelli C."/>
            <person name="Schachter V."/>
            <person name="Sperling L."/>
            <person name="Meyer E."/>
            <person name="Cohen J."/>
            <person name="Wincker P."/>
        </authorList>
    </citation>
    <scope>NUCLEOTIDE SEQUENCE [LARGE SCALE GENOMIC DNA]</scope>
    <source>
        <strain evidence="7 8">Stock d4-2</strain>
    </source>
</reference>
<evidence type="ECO:0000313" key="8">
    <source>
        <dbReference type="Proteomes" id="UP000000600"/>
    </source>
</evidence>
<dbReference type="AlphaFoldDB" id="A0CSY4"/>
<dbReference type="GO" id="GO:0019985">
    <property type="term" value="P:translesion synthesis"/>
    <property type="evidence" value="ECO:0000318"/>
    <property type="project" value="GO_Central"/>
</dbReference>
<dbReference type="PANTHER" id="PTHR11352">
    <property type="entry name" value="PROLIFERATING CELL NUCLEAR ANTIGEN"/>
    <property type="match status" value="1"/>
</dbReference>
<keyword evidence="2 4" id="KW-0238">DNA-binding</keyword>
<dbReference type="InterPro" id="IPR022648">
    <property type="entry name" value="Pr_cel_nuc_antig_N"/>
</dbReference>
<dbReference type="Pfam" id="PF02747">
    <property type="entry name" value="PCNA_C"/>
    <property type="match status" value="1"/>
</dbReference>
<dbReference type="InterPro" id="IPR046938">
    <property type="entry name" value="DNA_clamp_sf"/>
</dbReference>
<dbReference type="GO" id="GO:0006298">
    <property type="term" value="P:mismatch repair"/>
    <property type="evidence" value="ECO:0000318"/>
    <property type="project" value="GO_Central"/>
</dbReference>
<evidence type="ECO:0000256" key="1">
    <source>
        <dbReference type="ARBA" id="ARBA00010462"/>
    </source>
</evidence>
<keyword evidence="4" id="KW-0235">DNA replication</keyword>
<dbReference type="GO" id="GO:0006275">
    <property type="term" value="P:regulation of DNA replication"/>
    <property type="evidence" value="ECO:0007669"/>
    <property type="project" value="InterPro"/>
</dbReference>
<feature type="domain" description="Proliferating cell nuclear antigen PCNA C-terminal" evidence="6">
    <location>
        <begin position="123"/>
        <end position="236"/>
    </location>
</feature>
<keyword evidence="3" id="KW-0539">Nucleus</keyword>
<evidence type="ECO:0000256" key="2">
    <source>
        <dbReference type="ARBA" id="ARBA00023125"/>
    </source>
</evidence>
<dbReference type="Proteomes" id="UP000000600">
    <property type="component" value="Unassembled WGS sequence"/>
</dbReference>
<dbReference type="PRINTS" id="PR00339">
    <property type="entry name" value="PCNACYCLIN"/>
</dbReference>
<dbReference type="PANTHER" id="PTHR11352:SF0">
    <property type="entry name" value="PROLIFERATING CELL NUCLEAR ANTIGEN"/>
    <property type="match status" value="1"/>
</dbReference>
<dbReference type="NCBIfam" id="TIGR00590">
    <property type="entry name" value="pcna"/>
    <property type="match status" value="1"/>
</dbReference>
<dbReference type="GO" id="GO:0030337">
    <property type="term" value="F:DNA polymerase processivity factor activity"/>
    <property type="evidence" value="ECO:0000318"/>
    <property type="project" value="GO_Central"/>
</dbReference>
<feature type="domain" description="Proliferating cell nuclear antigen PCNA N-terminal" evidence="5">
    <location>
        <begin position="1"/>
        <end position="118"/>
    </location>
</feature>
<dbReference type="Pfam" id="PF00705">
    <property type="entry name" value="PCNA_N"/>
    <property type="match status" value="1"/>
</dbReference>
<comment type="similarity">
    <text evidence="1 4">Belongs to the PCNA family.</text>
</comment>
<comment type="subcellular location">
    <subcellularLocation>
        <location evidence="3">Nucleus</location>
    </subcellularLocation>
</comment>
<dbReference type="InterPro" id="IPR000730">
    <property type="entry name" value="Pr_cel_nuc_antig"/>
</dbReference>
<dbReference type="EMBL" id="CT868163">
    <property type="protein sequence ID" value="CAK73901.1"/>
    <property type="molecule type" value="Genomic_DNA"/>
</dbReference>
<accession>A0CSY4</accession>
<dbReference type="GeneID" id="5027083"/>
<dbReference type="OrthoDB" id="534348at2759"/>
<protein>
    <recommendedName>
        <fullName evidence="3">DNA sliding clamp PCNA</fullName>
    </recommendedName>
</protein>
<name>A0CSY4_PARTE</name>
<dbReference type="GO" id="GO:0003677">
    <property type="term" value="F:DNA binding"/>
    <property type="evidence" value="ECO:0007669"/>
    <property type="project" value="UniProtKB-KW"/>
</dbReference>
<evidence type="ECO:0000256" key="3">
    <source>
        <dbReference type="RuleBase" id="RU000641"/>
    </source>
</evidence>
<dbReference type="STRING" id="5888.A0CSY4"/>
<dbReference type="GO" id="GO:0043626">
    <property type="term" value="C:PCNA complex"/>
    <property type="evidence" value="ECO:0000318"/>
    <property type="project" value="GO_Central"/>
</dbReference>
<evidence type="ECO:0000256" key="4">
    <source>
        <dbReference type="RuleBase" id="RU003671"/>
    </source>
</evidence>
<keyword evidence="8" id="KW-1185">Reference proteome</keyword>